<keyword evidence="5" id="KW-0274">FAD</keyword>
<dbReference type="EMBL" id="SMFZ01000002">
    <property type="protein sequence ID" value="TCK21319.1"/>
    <property type="molecule type" value="Genomic_DNA"/>
</dbReference>
<dbReference type="InterPro" id="IPR017927">
    <property type="entry name" value="FAD-bd_FR_type"/>
</dbReference>
<dbReference type="InterPro" id="IPR001433">
    <property type="entry name" value="OxRdtase_FAD/NAD-bd"/>
</dbReference>
<proteinExistence type="predicted"/>
<keyword evidence="7" id="KW-0408">Iron</keyword>
<dbReference type="Gene3D" id="3.40.50.80">
    <property type="entry name" value="Nucleotide-binding domain of ferredoxin-NADP reductase (FNR) module"/>
    <property type="match status" value="1"/>
</dbReference>
<dbReference type="SUPFAM" id="SSF54292">
    <property type="entry name" value="2Fe-2S ferredoxin-like"/>
    <property type="match status" value="1"/>
</dbReference>
<dbReference type="InterPro" id="IPR017938">
    <property type="entry name" value="Riboflavin_synthase-like_b-brl"/>
</dbReference>
<dbReference type="PRINTS" id="PR00406">
    <property type="entry name" value="CYTB5RDTASE"/>
</dbReference>
<comment type="cofactor">
    <cofactor evidence="1">
        <name>FAD</name>
        <dbReference type="ChEBI" id="CHEBI:57692"/>
    </cofactor>
</comment>
<evidence type="ECO:0000256" key="4">
    <source>
        <dbReference type="ARBA" id="ARBA00022723"/>
    </source>
</evidence>
<evidence type="ECO:0000256" key="8">
    <source>
        <dbReference type="ARBA" id="ARBA00023014"/>
    </source>
</evidence>
<dbReference type="InterPro" id="IPR006058">
    <property type="entry name" value="2Fe2S_fd_BS"/>
</dbReference>
<dbReference type="PROSITE" id="PS51085">
    <property type="entry name" value="2FE2S_FER_2"/>
    <property type="match status" value="1"/>
</dbReference>
<organism evidence="11 12">
    <name type="scientific">Pseudonocardia endophytica</name>
    <dbReference type="NCBI Taxonomy" id="401976"/>
    <lineage>
        <taxon>Bacteria</taxon>
        <taxon>Bacillati</taxon>
        <taxon>Actinomycetota</taxon>
        <taxon>Actinomycetes</taxon>
        <taxon>Pseudonocardiales</taxon>
        <taxon>Pseudonocardiaceae</taxon>
        <taxon>Pseudonocardia</taxon>
    </lineage>
</organism>
<dbReference type="PANTHER" id="PTHR47354:SF8">
    <property type="entry name" value="1,2-PHENYLACETYL-COA EPOXIDASE, SUBUNIT E"/>
    <property type="match status" value="1"/>
</dbReference>
<evidence type="ECO:0000256" key="7">
    <source>
        <dbReference type="ARBA" id="ARBA00023004"/>
    </source>
</evidence>
<dbReference type="InterPro" id="IPR008333">
    <property type="entry name" value="Cbr1-like_FAD-bd_dom"/>
</dbReference>
<protein>
    <submittedName>
        <fullName evidence="11">Ring-1,2-phenylacetyl-CoA epoxidase subunit PaaE</fullName>
    </submittedName>
</protein>
<sequence length="363" mass="39803">MATYTLRVDKRVQETDDTVSLYFRVPGDLATTFGYRPGQFVAVEDDPAGEDISRQYSLSSVPGTDPWLRITVKRIDGGAMSTYLVDRVSEGDLLEIAPPRGRLYVPTDEPRHYLILAAGSGVAPLVAIARHVLDGGGDDRITFLYGNRTEDGIILREEVDALATHPRVQVRHVLSRPGEDWIGDRGRVDPAYLKGLWESLADPRPLSVFLCGPEEFMTAAEEFLVERGVDINDIRKESFDLVLNDSDDDGADDLLVPDDAADGTEEPVAARVIAVVGGEEYEAETEADEPLLSALLRSGADVPFSCQEGTCASCIVKLAEGKVRIRPGVLQTLRPDDLQEGVVLACLSRARTDRVRIDFDDIF</sequence>
<dbReference type="RefSeq" id="WP_132430079.1">
    <property type="nucleotide sequence ID" value="NZ_SMFZ01000002.1"/>
</dbReference>
<evidence type="ECO:0000256" key="1">
    <source>
        <dbReference type="ARBA" id="ARBA00001974"/>
    </source>
</evidence>
<feature type="domain" description="FAD-binding FR-type" evidence="10">
    <location>
        <begin position="1"/>
        <end position="106"/>
    </location>
</feature>
<dbReference type="GO" id="GO:0046872">
    <property type="term" value="F:metal ion binding"/>
    <property type="evidence" value="ECO:0007669"/>
    <property type="project" value="UniProtKB-KW"/>
</dbReference>
<dbReference type="AlphaFoldDB" id="A0A4R1HNQ0"/>
<evidence type="ECO:0000256" key="5">
    <source>
        <dbReference type="ARBA" id="ARBA00022827"/>
    </source>
</evidence>
<dbReference type="Gene3D" id="3.10.20.30">
    <property type="match status" value="1"/>
</dbReference>
<name>A0A4R1HNQ0_PSEEN</name>
<dbReference type="Proteomes" id="UP000295560">
    <property type="component" value="Unassembled WGS sequence"/>
</dbReference>
<dbReference type="GO" id="GO:0050660">
    <property type="term" value="F:flavin adenine dinucleotide binding"/>
    <property type="evidence" value="ECO:0007669"/>
    <property type="project" value="TreeGrafter"/>
</dbReference>
<gene>
    <name evidence="11" type="ORF">EV378_5300</name>
</gene>
<reference evidence="11 12" key="1">
    <citation type="submission" date="2019-03" db="EMBL/GenBank/DDBJ databases">
        <title>Sequencing the genomes of 1000 actinobacteria strains.</title>
        <authorList>
            <person name="Klenk H.-P."/>
        </authorList>
    </citation>
    <scope>NUCLEOTIDE SEQUENCE [LARGE SCALE GENOMIC DNA]</scope>
    <source>
        <strain evidence="11 12">DSM 44969</strain>
    </source>
</reference>
<dbReference type="SUPFAM" id="SSF63380">
    <property type="entry name" value="Riboflavin synthase domain-like"/>
    <property type="match status" value="1"/>
</dbReference>
<dbReference type="InterPro" id="IPR012675">
    <property type="entry name" value="Beta-grasp_dom_sf"/>
</dbReference>
<dbReference type="CDD" id="cd06214">
    <property type="entry name" value="PA_degradation_oxidoreductase_like"/>
    <property type="match status" value="1"/>
</dbReference>
<dbReference type="OrthoDB" id="9796486at2"/>
<keyword evidence="3" id="KW-0001">2Fe-2S</keyword>
<keyword evidence="6" id="KW-0560">Oxidoreductase</keyword>
<keyword evidence="8" id="KW-0411">Iron-sulfur</keyword>
<dbReference type="GO" id="GO:0051537">
    <property type="term" value="F:2 iron, 2 sulfur cluster binding"/>
    <property type="evidence" value="ECO:0007669"/>
    <property type="project" value="UniProtKB-KW"/>
</dbReference>
<dbReference type="PRINTS" id="PR00371">
    <property type="entry name" value="FPNCR"/>
</dbReference>
<accession>A0A4R1HNQ0</accession>
<dbReference type="PANTHER" id="PTHR47354">
    <property type="entry name" value="NADH OXIDOREDUCTASE HCR"/>
    <property type="match status" value="1"/>
</dbReference>
<keyword evidence="4" id="KW-0479">Metal-binding</keyword>
<dbReference type="Gene3D" id="2.40.30.10">
    <property type="entry name" value="Translation factors"/>
    <property type="match status" value="1"/>
</dbReference>
<dbReference type="Pfam" id="PF00970">
    <property type="entry name" value="FAD_binding_6"/>
    <property type="match status" value="1"/>
</dbReference>
<evidence type="ECO:0000313" key="11">
    <source>
        <dbReference type="EMBL" id="TCK21319.1"/>
    </source>
</evidence>
<evidence type="ECO:0000256" key="3">
    <source>
        <dbReference type="ARBA" id="ARBA00022714"/>
    </source>
</evidence>
<keyword evidence="12" id="KW-1185">Reference proteome</keyword>
<keyword evidence="2" id="KW-0285">Flavoprotein</keyword>
<comment type="caution">
    <text evidence="11">The sequence shown here is derived from an EMBL/GenBank/DDBJ whole genome shotgun (WGS) entry which is preliminary data.</text>
</comment>
<dbReference type="SUPFAM" id="SSF52343">
    <property type="entry name" value="Ferredoxin reductase-like, C-terminal NADP-linked domain"/>
    <property type="match status" value="1"/>
</dbReference>
<dbReference type="InterPro" id="IPR050415">
    <property type="entry name" value="MRET"/>
</dbReference>
<dbReference type="Pfam" id="PF00175">
    <property type="entry name" value="NAD_binding_1"/>
    <property type="match status" value="1"/>
</dbReference>
<dbReference type="PROSITE" id="PS00197">
    <property type="entry name" value="2FE2S_FER_1"/>
    <property type="match status" value="1"/>
</dbReference>
<dbReference type="GO" id="GO:0016491">
    <property type="term" value="F:oxidoreductase activity"/>
    <property type="evidence" value="ECO:0007669"/>
    <property type="project" value="UniProtKB-KW"/>
</dbReference>
<dbReference type="InterPro" id="IPR001709">
    <property type="entry name" value="Flavoprot_Pyr_Nucl_cyt_Rdtase"/>
</dbReference>
<feature type="domain" description="2Fe-2S ferredoxin-type" evidence="9">
    <location>
        <begin position="270"/>
        <end position="363"/>
    </location>
</feature>
<evidence type="ECO:0000259" key="9">
    <source>
        <dbReference type="PROSITE" id="PS51085"/>
    </source>
</evidence>
<dbReference type="InterPro" id="IPR001041">
    <property type="entry name" value="2Fe-2S_ferredoxin-type"/>
</dbReference>
<dbReference type="CDD" id="cd00207">
    <property type="entry name" value="fer2"/>
    <property type="match status" value="1"/>
</dbReference>
<dbReference type="InterPro" id="IPR039261">
    <property type="entry name" value="FNR_nucleotide-bd"/>
</dbReference>
<dbReference type="Pfam" id="PF00111">
    <property type="entry name" value="Fer2"/>
    <property type="match status" value="1"/>
</dbReference>
<dbReference type="InterPro" id="IPR036010">
    <property type="entry name" value="2Fe-2S_ferredoxin-like_sf"/>
</dbReference>
<evidence type="ECO:0000256" key="2">
    <source>
        <dbReference type="ARBA" id="ARBA00022630"/>
    </source>
</evidence>
<evidence type="ECO:0000256" key="6">
    <source>
        <dbReference type="ARBA" id="ARBA00023002"/>
    </source>
</evidence>
<evidence type="ECO:0000313" key="12">
    <source>
        <dbReference type="Proteomes" id="UP000295560"/>
    </source>
</evidence>
<evidence type="ECO:0000259" key="10">
    <source>
        <dbReference type="PROSITE" id="PS51384"/>
    </source>
</evidence>
<dbReference type="PROSITE" id="PS51384">
    <property type="entry name" value="FAD_FR"/>
    <property type="match status" value="1"/>
</dbReference>